<feature type="domain" description="HTH tetR-type" evidence="4">
    <location>
        <begin position="6"/>
        <end position="66"/>
    </location>
</feature>
<dbReference type="InterPro" id="IPR009057">
    <property type="entry name" value="Homeodomain-like_sf"/>
</dbReference>
<keyword evidence="6" id="KW-1185">Reference proteome</keyword>
<dbReference type="RefSeq" id="WP_208848504.1">
    <property type="nucleotide sequence ID" value="NZ_JAGGDJ010000011.1"/>
</dbReference>
<evidence type="ECO:0000256" key="3">
    <source>
        <dbReference type="SAM" id="Phobius"/>
    </source>
</evidence>
<dbReference type="Gene3D" id="1.10.357.10">
    <property type="entry name" value="Tetracycline Repressor, domain 2"/>
    <property type="match status" value="1"/>
</dbReference>
<dbReference type="PROSITE" id="PS50977">
    <property type="entry name" value="HTH_TETR_2"/>
    <property type="match status" value="1"/>
</dbReference>
<evidence type="ECO:0000313" key="6">
    <source>
        <dbReference type="Proteomes" id="UP000670947"/>
    </source>
</evidence>
<keyword evidence="1 2" id="KW-0238">DNA-binding</keyword>
<dbReference type="Pfam" id="PF00440">
    <property type="entry name" value="TetR_N"/>
    <property type="match status" value="1"/>
</dbReference>
<dbReference type="Proteomes" id="UP000670947">
    <property type="component" value="Unassembled WGS sequence"/>
</dbReference>
<evidence type="ECO:0000259" key="4">
    <source>
        <dbReference type="PROSITE" id="PS50977"/>
    </source>
</evidence>
<gene>
    <name evidence="5" type="ORF">I8J29_15790</name>
</gene>
<evidence type="ECO:0000256" key="1">
    <source>
        <dbReference type="ARBA" id="ARBA00023125"/>
    </source>
</evidence>
<keyword evidence="3" id="KW-1133">Transmembrane helix</keyword>
<name>A0ABS3WBK5_9BACL</name>
<evidence type="ECO:0000256" key="2">
    <source>
        <dbReference type="PROSITE-ProRule" id="PRU00335"/>
    </source>
</evidence>
<dbReference type="SUPFAM" id="SSF46689">
    <property type="entry name" value="Homeodomain-like"/>
    <property type="match status" value="1"/>
</dbReference>
<evidence type="ECO:0000313" key="5">
    <source>
        <dbReference type="EMBL" id="MBO7745673.1"/>
    </source>
</evidence>
<keyword evidence="3" id="KW-0472">Membrane</keyword>
<feature type="DNA-binding region" description="H-T-H motif" evidence="2">
    <location>
        <begin position="29"/>
        <end position="48"/>
    </location>
</feature>
<feature type="transmembrane region" description="Helical" evidence="3">
    <location>
        <begin position="141"/>
        <end position="161"/>
    </location>
</feature>
<comment type="caution">
    <text evidence="5">The sequence shown here is derived from an EMBL/GenBank/DDBJ whole genome shotgun (WGS) entry which is preliminary data.</text>
</comment>
<dbReference type="InterPro" id="IPR001647">
    <property type="entry name" value="HTH_TetR"/>
</dbReference>
<keyword evidence="3" id="KW-0812">Transmembrane</keyword>
<sequence length="186" mass="21267">MPPKAEITKESVLNAAFDLVREEGFEGLTTRRVARRLNCSTQPIYSVYGSMEAVKEDVFGRAVRFALARIETYENADNEPVMNMAIGCLLFAKNEKRLFRAIFLSEYGSYDNNKLYEAMRAAFLQLDDRFGDMEERRLRRLFLKLAMFWVGMGAMINAGALELDVEEATKMIEEMYEALKAQEGLA</sequence>
<proteinExistence type="predicted"/>
<dbReference type="EMBL" id="JAGGDJ010000011">
    <property type="protein sequence ID" value="MBO7745673.1"/>
    <property type="molecule type" value="Genomic_DNA"/>
</dbReference>
<reference evidence="5 6" key="1">
    <citation type="submission" date="2021-03" db="EMBL/GenBank/DDBJ databases">
        <title>Paenibacillus artemisicola MWE-103 whole genome sequence.</title>
        <authorList>
            <person name="Ham Y.J."/>
        </authorList>
    </citation>
    <scope>NUCLEOTIDE SEQUENCE [LARGE SCALE GENOMIC DNA]</scope>
    <source>
        <strain evidence="5 6">MWE-103</strain>
    </source>
</reference>
<protein>
    <submittedName>
        <fullName evidence="5">TetR/AcrR family transcriptional regulator</fullName>
    </submittedName>
</protein>
<accession>A0ABS3WBK5</accession>
<organism evidence="5 6">
    <name type="scientific">Paenibacillus artemisiicola</name>
    <dbReference type="NCBI Taxonomy" id="1172618"/>
    <lineage>
        <taxon>Bacteria</taxon>
        <taxon>Bacillati</taxon>
        <taxon>Bacillota</taxon>
        <taxon>Bacilli</taxon>
        <taxon>Bacillales</taxon>
        <taxon>Paenibacillaceae</taxon>
        <taxon>Paenibacillus</taxon>
    </lineage>
</organism>